<dbReference type="EMBL" id="KZ851853">
    <property type="protein sequence ID" value="RDK42574.1"/>
    <property type="molecule type" value="Genomic_DNA"/>
</dbReference>
<keyword evidence="3" id="KW-1185">Reference proteome</keyword>
<name>A0A370PL03_ASPPH</name>
<accession>A0A370PL03</accession>
<evidence type="ECO:0000256" key="1">
    <source>
        <dbReference type="SAM" id="Phobius"/>
    </source>
</evidence>
<reference evidence="2 3" key="1">
    <citation type="submission" date="2018-07" db="EMBL/GenBank/DDBJ databases">
        <title>Section-level genome sequencing of Aspergillus section Nigri to investigate inter- and intra-species variation.</title>
        <authorList>
            <consortium name="DOE Joint Genome Institute"/>
            <person name="Vesth T.C."/>
            <person name="Nybo J.L."/>
            <person name="Theobald S."/>
            <person name="Frisvad J.C."/>
            <person name="Larsen T.O."/>
            <person name="Nielsen K.F."/>
            <person name="Hoof J.B."/>
            <person name="Brandl J."/>
            <person name="Salamov A."/>
            <person name="Riley R."/>
            <person name="Gladden J.M."/>
            <person name="Phatale P."/>
            <person name="Nielsen M.T."/>
            <person name="Lyhne E.K."/>
            <person name="Kogle M.E."/>
            <person name="Strasser K."/>
            <person name="McDonnell E."/>
            <person name="Barry K."/>
            <person name="Clum A."/>
            <person name="Chen C."/>
            <person name="Nolan M."/>
            <person name="Sandor L."/>
            <person name="Kuo A."/>
            <person name="Lipzen A."/>
            <person name="Hainaut M."/>
            <person name="Drula E."/>
            <person name="Tsang A."/>
            <person name="Magnuson J.K."/>
            <person name="Henrissat B."/>
            <person name="Wiebenga A."/>
            <person name="Simmons B.A."/>
            <person name="Makela M.R."/>
            <person name="De vries R.P."/>
            <person name="Grigoriev I.V."/>
            <person name="Mortensen U.H."/>
            <person name="Baker S.E."/>
            <person name="Andersen M.R."/>
        </authorList>
    </citation>
    <scope>NUCLEOTIDE SEQUENCE [LARGE SCALE GENOMIC DNA]</scope>
    <source>
        <strain evidence="2 3">ATCC 13157</strain>
    </source>
</reference>
<keyword evidence="1" id="KW-0812">Transmembrane</keyword>
<protein>
    <submittedName>
        <fullName evidence="2">Uncharacterized protein</fullName>
    </submittedName>
</protein>
<dbReference type="AlphaFoldDB" id="A0A370PL03"/>
<gene>
    <name evidence="2" type="ORF">M752DRAFT_18052</name>
</gene>
<evidence type="ECO:0000313" key="2">
    <source>
        <dbReference type="EMBL" id="RDK42574.1"/>
    </source>
</evidence>
<feature type="transmembrane region" description="Helical" evidence="1">
    <location>
        <begin position="64"/>
        <end position="81"/>
    </location>
</feature>
<keyword evidence="1" id="KW-1133">Transmembrane helix</keyword>
<proteinExistence type="predicted"/>
<evidence type="ECO:0000313" key="3">
    <source>
        <dbReference type="Proteomes" id="UP000254937"/>
    </source>
</evidence>
<dbReference type="Proteomes" id="UP000254937">
    <property type="component" value="Unassembled WGS sequence"/>
</dbReference>
<organism evidence="2 3">
    <name type="scientific">Aspergillus phoenicis ATCC 13157</name>
    <dbReference type="NCBI Taxonomy" id="1353007"/>
    <lineage>
        <taxon>Eukaryota</taxon>
        <taxon>Fungi</taxon>
        <taxon>Dikarya</taxon>
        <taxon>Ascomycota</taxon>
        <taxon>Pezizomycotina</taxon>
        <taxon>Eurotiomycetes</taxon>
        <taxon>Eurotiomycetidae</taxon>
        <taxon>Eurotiales</taxon>
        <taxon>Aspergillaceae</taxon>
        <taxon>Aspergillus</taxon>
    </lineage>
</organism>
<keyword evidence="1" id="KW-0472">Membrane</keyword>
<sequence>MTLTSLVSFHPSSTWPYHQSAGIERFLSFLSKFLPISSATSSAIPSPPRSVSGSVMADCHDPDGWFPFFFLVFFLAFYSIMHKAASIGAAGNCQRSDYPL</sequence>